<protein>
    <submittedName>
        <fullName evidence="1">Uncharacterized protein</fullName>
    </submittedName>
</protein>
<proteinExistence type="predicted"/>
<reference evidence="1" key="1">
    <citation type="submission" date="2019-04" db="EMBL/GenBank/DDBJ databases">
        <title>Genome assembly of Zosterops borbonicus 15179.</title>
        <authorList>
            <person name="Leroy T."/>
            <person name="Anselmetti Y."/>
            <person name="Tilak M.-K."/>
            <person name="Nabholz B."/>
        </authorList>
    </citation>
    <scope>NUCLEOTIDE SEQUENCE</scope>
    <source>
        <strain evidence="1">HGM_15179</strain>
        <tissue evidence="1">Muscle</tissue>
    </source>
</reference>
<name>A0A8K1GW88_9PASS</name>
<evidence type="ECO:0000313" key="2">
    <source>
        <dbReference type="Proteomes" id="UP000796761"/>
    </source>
</evidence>
<comment type="caution">
    <text evidence="1">The sequence shown here is derived from an EMBL/GenBank/DDBJ whole genome shotgun (WGS) entry which is preliminary data.</text>
</comment>
<keyword evidence="2" id="KW-1185">Reference proteome</keyword>
<organism evidence="1 2">
    <name type="scientific">Zosterops borbonicus</name>
    <dbReference type="NCBI Taxonomy" id="364589"/>
    <lineage>
        <taxon>Eukaryota</taxon>
        <taxon>Metazoa</taxon>
        <taxon>Chordata</taxon>
        <taxon>Craniata</taxon>
        <taxon>Vertebrata</taxon>
        <taxon>Euteleostomi</taxon>
        <taxon>Archelosauria</taxon>
        <taxon>Archosauria</taxon>
        <taxon>Dinosauria</taxon>
        <taxon>Saurischia</taxon>
        <taxon>Theropoda</taxon>
        <taxon>Coelurosauria</taxon>
        <taxon>Aves</taxon>
        <taxon>Neognathae</taxon>
        <taxon>Neoaves</taxon>
        <taxon>Telluraves</taxon>
        <taxon>Australaves</taxon>
        <taxon>Passeriformes</taxon>
        <taxon>Sylvioidea</taxon>
        <taxon>Zosteropidae</taxon>
        <taxon>Zosterops</taxon>
    </lineage>
</organism>
<dbReference type="EMBL" id="SWJQ01000030">
    <property type="protein sequence ID" value="TRZ25192.1"/>
    <property type="molecule type" value="Genomic_DNA"/>
</dbReference>
<gene>
    <name evidence="1" type="ORF">HGM15179_001878</name>
</gene>
<dbReference type="Proteomes" id="UP000796761">
    <property type="component" value="Unassembled WGS sequence"/>
</dbReference>
<sequence length="77" mass="8022">MGTETGELDSGNLPVATCSHLWPPTGNEAGELDSWAGCGHVGPPAATNRHQAWRAGQWEPGCGHLQPPNSGHPTVTK</sequence>
<dbReference type="AlphaFoldDB" id="A0A8K1GW88"/>
<accession>A0A8K1GW88</accession>
<dbReference type="OrthoDB" id="10532696at2759"/>
<evidence type="ECO:0000313" key="1">
    <source>
        <dbReference type="EMBL" id="TRZ25192.1"/>
    </source>
</evidence>